<comment type="caution">
    <text evidence="3">The sequence shown here is derived from an EMBL/GenBank/DDBJ whole genome shotgun (WGS) entry which is preliminary data.</text>
</comment>
<dbReference type="InterPro" id="IPR036259">
    <property type="entry name" value="MFS_trans_sf"/>
</dbReference>
<organism evidence="3 4">
    <name type="scientific">Elysia marginata</name>
    <dbReference type="NCBI Taxonomy" id="1093978"/>
    <lineage>
        <taxon>Eukaryota</taxon>
        <taxon>Metazoa</taxon>
        <taxon>Spiralia</taxon>
        <taxon>Lophotrochozoa</taxon>
        <taxon>Mollusca</taxon>
        <taxon>Gastropoda</taxon>
        <taxon>Heterobranchia</taxon>
        <taxon>Euthyneura</taxon>
        <taxon>Panpulmonata</taxon>
        <taxon>Sacoglossa</taxon>
        <taxon>Placobranchoidea</taxon>
        <taxon>Plakobranchidae</taxon>
        <taxon>Elysia</taxon>
    </lineage>
</organism>
<dbReference type="PANTHER" id="PTHR11360:SF284">
    <property type="entry name" value="EG:103B4.3 PROTEIN-RELATED"/>
    <property type="match status" value="1"/>
</dbReference>
<feature type="transmembrane region" description="Helical" evidence="2">
    <location>
        <begin position="26"/>
        <end position="49"/>
    </location>
</feature>
<feature type="transmembrane region" description="Helical" evidence="2">
    <location>
        <begin position="361"/>
        <end position="380"/>
    </location>
</feature>
<protein>
    <submittedName>
        <fullName evidence="3">Monocarboxylate transporter</fullName>
    </submittedName>
</protein>
<evidence type="ECO:0000256" key="1">
    <source>
        <dbReference type="SAM" id="MobiDB-lite"/>
    </source>
</evidence>
<dbReference type="EMBL" id="BMAT01002305">
    <property type="protein sequence ID" value="GFS04345.1"/>
    <property type="molecule type" value="Genomic_DNA"/>
</dbReference>
<dbReference type="SUPFAM" id="SSF103473">
    <property type="entry name" value="MFS general substrate transporter"/>
    <property type="match status" value="1"/>
</dbReference>
<keyword evidence="2" id="KW-1133">Transmembrane helix</keyword>
<evidence type="ECO:0000256" key="2">
    <source>
        <dbReference type="SAM" id="Phobius"/>
    </source>
</evidence>
<dbReference type="GO" id="GO:0008028">
    <property type="term" value="F:monocarboxylic acid transmembrane transporter activity"/>
    <property type="evidence" value="ECO:0007669"/>
    <property type="project" value="TreeGrafter"/>
</dbReference>
<dbReference type="AlphaFoldDB" id="A0AAV4I378"/>
<keyword evidence="2" id="KW-0812">Transmembrane</keyword>
<name>A0AAV4I378_9GAST</name>
<accession>A0AAV4I378</accession>
<proteinExistence type="predicted"/>
<feature type="transmembrane region" description="Helical" evidence="2">
    <location>
        <begin position="333"/>
        <end position="354"/>
    </location>
</feature>
<feature type="compositionally biased region" description="Basic and acidic residues" evidence="1">
    <location>
        <begin position="59"/>
        <end position="71"/>
    </location>
</feature>
<reference evidence="3 4" key="1">
    <citation type="journal article" date="2021" name="Elife">
        <title>Chloroplast acquisition without the gene transfer in kleptoplastic sea slugs, Plakobranchus ocellatus.</title>
        <authorList>
            <person name="Maeda T."/>
            <person name="Takahashi S."/>
            <person name="Yoshida T."/>
            <person name="Shimamura S."/>
            <person name="Takaki Y."/>
            <person name="Nagai Y."/>
            <person name="Toyoda A."/>
            <person name="Suzuki Y."/>
            <person name="Arimoto A."/>
            <person name="Ishii H."/>
            <person name="Satoh N."/>
            <person name="Nishiyama T."/>
            <person name="Hasebe M."/>
            <person name="Maruyama T."/>
            <person name="Minagawa J."/>
            <person name="Obokata J."/>
            <person name="Shigenobu S."/>
        </authorList>
    </citation>
    <scope>NUCLEOTIDE SEQUENCE [LARGE SCALE GENOMIC DNA]</scope>
</reference>
<keyword evidence="2" id="KW-0472">Membrane</keyword>
<evidence type="ECO:0000313" key="4">
    <source>
        <dbReference type="Proteomes" id="UP000762676"/>
    </source>
</evidence>
<dbReference type="PANTHER" id="PTHR11360">
    <property type="entry name" value="MONOCARBOXYLATE TRANSPORTER"/>
    <property type="match status" value="1"/>
</dbReference>
<feature type="transmembrane region" description="Helical" evidence="2">
    <location>
        <begin position="386"/>
        <end position="403"/>
    </location>
</feature>
<dbReference type="Proteomes" id="UP000762676">
    <property type="component" value="Unassembled WGS sequence"/>
</dbReference>
<gene>
    <name evidence="3" type="ORF">ElyMa_001173300</name>
</gene>
<feature type="transmembrane region" description="Helical" evidence="2">
    <location>
        <begin position="296"/>
        <end position="313"/>
    </location>
</feature>
<dbReference type="InterPro" id="IPR050327">
    <property type="entry name" value="Proton-linked_MCT"/>
</dbReference>
<feature type="region of interest" description="Disordered" evidence="1">
    <location>
        <begin position="58"/>
        <end position="81"/>
    </location>
</feature>
<feature type="transmembrane region" description="Helical" evidence="2">
    <location>
        <begin position="423"/>
        <end position="456"/>
    </location>
</feature>
<keyword evidence="4" id="KW-1185">Reference proteome</keyword>
<sequence>MGIATSGMGIGTFVYPPFLTWVEEEIHWRGAMIILSGLILNIVVFGALVRPMDSCQTHESNREHTHRKESPDGSESCYSSSSFAESPTSLFCNPLSEPMSEICGRENNEHSGSVTQDETSSFWNINQHSNIMKDQDVGMESSEKYHNEMNVLSTESCESITSYNSNETTRSKSRKVNQSPLNLKEEADMYSFMPSDKLRKMFFFSKNRYSLSTGGDIDRNPTVYTTGKSFNSAKFENAQQCKETKYDVSENKSAAVTEIEATSSNVSFTEDKKISSPGAKGDPYLNTFKNLMKNPYYVAVAVSNFLTCLTYLMPPVYIADRAIENGVSKTNAALALSMYGAGNLFGRFGFGVLADHVLDSLVLNSFCLIMCGVSTCLSPLCGGNAVLHGAYGFTFGTFIVGLTKKNCRVGNSCNCSSRVVIIVVVVAVIIVVVVAVVVVVEVVVVVIVVVVVAAAAEEEEAE</sequence>
<evidence type="ECO:0000313" key="3">
    <source>
        <dbReference type="EMBL" id="GFS04345.1"/>
    </source>
</evidence>